<feature type="region of interest" description="Disordered" evidence="5">
    <location>
        <begin position="40"/>
        <end position="63"/>
    </location>
</feature>
<comment type="caution">
    <text evidence="6">The sequence shown here is derived from an EMBL/GenBank/DDBJ whole genome shotgun (WGS) entry which is preliminary data.</text>
</comment>
<dbReference type="RefSeq" id="WP_266281533.1">
    <property type="nucleotide sequence ID" value="NZ_JAPKNF010000001.1"/>
</dbReference>
<proteinExistence type="predicted"/>
<dbReference type="InterPro" id="IPR009080">
    <property type="entry name" value="tRNAsynth_Ia_anticodon-bd"/>
</dbReference>
<keyword evidence="7" id="KW-1185">Reference proteome</keyword>
<evidence type="ECO:0000256" key="3">
    <source>
        <dbReference type="ARBA" id="ARBA00022840"/>
    </source>
</evidence>
<dbReference type="Proteomes" id="UP001223743">
    <property type="component" value="Unassembled WGS sequence"/>
</dbReference>
<organism evidence="6 7">
    <name type="scientific">Kaistia geumhonensis</name>
    <dbReference type="NCBI Taxonomy" id="410839"/>
    <lineage>
        <taxon>Bacteria</taxon>
        <taxon>Pseudomonadati</taxon>
        <taxon>Pseudomonadota</taxon>
        <taxon>Alphaproteobacteria</taxon>
        <taxon>Hyphomicrobiales</taxon>
        <taxon>Kaistiaceae</taxon>
        <taxon>Kaistia</taxon>
    </lineage>
</organism>
<evidence type="ECO:0000313" key="7">
    <source>
        <dbReference type="Proteomes" id="UP001223743"/>
    </source>
</evidence>
<gene>
    <name evidence="6" type="ORF">QO015_000608</name>
</gene>
<keyword evidence="3" id="KW-0067">ATP-binding</keyword>
<dbReference type="EMBL" id="JAUSWJ010000001">
    <property type="protein sequence ID" value="MDQ0514995.1"/>
    <property type="molecule type" value="Genomic_DNA"/>
</dbReference>
<keyword evidence="4" id="KW-0030">Aminoacyl-tRNA synthetase</keyword>
<sequence>MEPYEDARLSGFNDRVIGFRREDRNKFRLACRGHESMTVHLPHGAETGRKSAPALSKDSAMTTPHLDEALIERLIEDRIDARRARDFAKADSIRKALDGMGLVIIDGKDEETGALWTTWDVRSEADDEAGPKE</sequence>
<accession>A0ABU0M2C4</accession>
<dbReference type="Gene3D" id="1.20.120.1910">
    <property type="entry name" value="Cysteine-tRNA ligase, C-terminal anti-codon recognition domain"/>
    <property type="match status" value="1"/>
</dbReference>
<keyword evidence="2" id="KW-0547">Nucleotide-binding</keyword>
<evidence type="ECO:0000313" key="6">
    <source>
        <dbReference type="EMBL" id="MDQ0514995.1"/>
    </source>
</evidence>
<evidence type="ECO:0000256" key="2">
    <source>
        <dbReference type="ARBA" id="ARBA00022741"/>
    </source>
</evidence>
<reference evidence="6 7" key="1">
    <citation type="submission" date="2023-07" db="EMBL/GenBank/DDBJ databases">
        <title>Genomic Encyclopedia of Type Strains, Phase IV (KMG-IV): sequencing the most valuable type-strain genomes for metagenomic binning, comparative biology and taxonomic classification.</title>
        <authorList>
            <person name="Goeker M."/>
        </authorList>
    </citation>
    <scope>NUCLEOTIDE SEQUENCE [LARGE SCALE GENOMIC DNA]</scope>
    <source>
        <strain evidence="6 7">B1-1</strain>
    </source>
</reference>
<name>A0ABU0M2C4_9HYPH</name>
<keyword evidence="1" id="KW-0436">Ligase</keyword>
<evidence type="ECO:0000256" key="1">
    <source>
        <dbReference type="ARBA" id="ARBA00022598"/>
    </source>
</evidence>
<dbReference type="SUPFAM" id="SSF47323">
    <property type="entry name" value="Anticodon-binding domain of a subclass of class I aminoacyl-tRNA synthetases"/>
    <property type="match status" value="1"/>
</dbReference>
<evidence type="ECO:0000256" key="4">
    <source>
        <dbReference type="ARBA" id="ARBA00023146"/>
    </source>
</evidence>
<protein>
    <submittedName>
        <fullName evidence="6">Cysteinyl-tRNA synthetase</fullName>
    </submittedName>
</protein>
<evidence type="ECO:0000256" key="5">
    <source>
        <dbReference type="SAM" id="MobiDB-lite"/>
    </source>
</evidence>